<accession>A0A3N4HQZ1</accession>
<proteinExistence type="predicted"/>
<feature type="transmembrane region" description="Helical" evidence="1">
    <location>
        <begin position="41"/>
        <end position="58"/>
    </location>
</feature>
<reference evidence="2 3" key="1">
    <citation type="journal article" date="2018" name="Nat. Ecol. Evol.">
        <title>Pezizomycetes genomes reveal the molecular basis of ectomycorrhizal truffle lifestyle.</title>
        <authorList>
            <person name="Murat C."/>
            <person name="Payen T."/>
            <person name="Noel B."/>
            <person name="Kuo A."/>
            <person name="Morin E."/>
            <person name="Chen J."/>
            <person name="Kohler A."/>
            <person name="Krizsan K."/>
            <person name="Balestrini R."/>
            <person name="Da Silva C."/>
            <person name="Montanini B."/>
            <person name="Hainaut M."/>
            <person name="Levati E."/>
            <person name="Barry K.W."/>
            <person name="Belfiori B."/>
            <person name="Cichocki N."/>
            <person name="Clum A."/>
            <person name="Dockter R.B."/>
            <person name="Fauchery L."/>
            <person name="Guy J."/>
            <person name="Iotti M."/>
            <person name="Le Tacon F."/>
            <person name="Lindquist E.A."/>
            <person name="Lipzen A."/>
            <person name="Malagnac F."/>
            <person name="Mello A."/>
            <person name="Molinier V."/>
            <person name="Miyauchi S."/>
            <person name="Poulain J."/>
            <person name="Riccioni C."/>
            <person name="Rubini A."/>
            <person name="Sitrit Y."/>
            <person name="Splivallo R."/>
            <person name="Traeger S."/>
            <person name="Wang M."/>
            <person name="Zifcakova L."/>
            <person name="Wipf D."/>
            <person name="Zambonelli A."/>
            <person name="Paolocci F."/>
            <person name="Nowrousian M."/>
            <person name="Ottonello S."/>
            <person name="Baldrian P."/>
            <person name="Spatafora J.W."/>
            <person name="Henrissat B."/>
            <person name="Nagy L.G."/>
            <person name="Aury J.M."/>
            <person name="Wincker P."/>
            <person name="Grigoriev I.V."/>
            <person name="Bonfante P."/>
            <person name="Martin F.M."/>
        </authorList>
    </citation>
    <scope>NUCLEOTIDE SEQUENCE [LARGE SCALE GENOMIC DNA]</scope>
    <source>
        <strain evidence="2 3">RN42</strain>
    </source>
</reference>
<keyword evidence="1" id="KW-0472">Membrane</keyword>
<evidence type="ECO:0000256" key="1">
    <source>
        <dbReference type="SAM" id="Phobius"/>
    </source>
</evidence>
<protein>
    <submittedName>
        <fullName evidence="2">Uncharacterized protein</fullName>
    </submittedName>
</protein>
<keyword evidence="3" id="KW-1185">Reference proteome</keyword>
<feature type="transmembrane region" description="Helical" evidence="1">
    <location>
        <begin position="78"/>
        <end position="99"/>
    </location>
</feature>
<sequence length="177" mass="20976">MEWEWIECIVIGWNDWISIWREHAVWLLLWTGRFRIQRRRFNTTASFLGYSLGNASFIRFRSHLQKISLQVLHSFFGLWTLFVGVVIILLIFFLFFLSWDKLGYRLQYQKLRLLQMTCSSTMAWGCCDLVAFILKAPIWLVLEGELRYTSACQASILAFPNDCTYSMHRAVVGSFYF</sequence>
<gene>
    <name evidence="2" type="ORF">BJ508DRAFT_16882</name>
</gene>
<dbReference type="Proteomes" id="UP000275078">
    <property type="component" value="Unassembled WGS sequence"/>
</dbReference>
<evidence type="ECO:0000313" key="3">
    <source>
        <dbReference type="Proteomes" id="UP000275078"/>
    </source>
</evidence>
<dbReference type="AlphaFoldDB" id="A0A3N4HQZ1"/>
<organism evidence="2 3">
    <name type="scientific">Ascobolus immersus RN42</name>
    <dbReference type="NCBI Taxonomy" id="1160509"/>
    <lineage>
        <taxon>Eukaryota</taxon>
        <taxon>Fungi</taxon>
        <taxon>Dikarya</taxon>
        <taxon>Ascomycota</taxon>
        <taxon>Pezizomycotina</taxon>
        <taxon>Pezizomycetes</taxon>
        <taxon>Pezizales</taxon>
        <taxon>Ascobolaceae</taxon>
        <taxon>Ascobolus</taxon>
    </lineage>
</organism>
<name>A0A3N4HQZ1_ASCIM</name>
<keyword evidence="1" id="KW-1133">Transmembrane helix</keyword>
<evidence type="ECO:0000313" key="2">
    <source>
        <dbReference type="EMBL" id="RPA75727.1"/>
    </source>
</evidence>
<dbReference type="EMBL" id="ML119758">
    <property type="protein sequence ID" value="RPA75727.1"/>
    <property type="molecule type" value="Genomic_DNA"/>
</dbReference>
<keyword evidence="1" id="KW-0812">Transmembrane</keyword>